<accession>A0A1J5R574</accession>
<comment type="caution">
    <text evidence="5">The sequence shown here is derived from an EMBL/GenBank/DDBJ whole genome shotgun (WGS) entry which is preliminary data.</text>
</comment>
<gene>
    <name evidence="5" type="primary">artM_1</name>
    <name evidence="5" type="ORF">GALL_309910</name>
</gene>
<dbReference type="Pfam" id="PF12399">
    <property type="entry name" value="BCA_ABC_TP_C"/>
    <property type="match status" value="1"/>
</dbReference>
<dbReference type="PROSITE" id="PS50893">
    <property type="entry name" value="ABC_TRANSPORTER_2"/>
    <property type="match status" value="1"/>
</dbReference>
<dbReference type="PANTHER" id="PTHR45772:SF3">
    <property type="entry name" value="ABC TRANSPORTER ATP-BINDING PROTEIN"/>
    <property type="match status" value="1"/>
</dbReference>
<dbReference type="FunFam" id="3.40.50.300:FF:000421">
    <property type="entry name" value="Branched-chain amino acid ABC transporter ATP-binding protein"/>
    <property type="match status" value="1"/>
</dbReference>
<dbReference type="AlphaFoldDB" id="A0A1J5R574"/>
<organism evidence="5">
    <name type="scientific">mine drainage metagenome</name>
    <dbReference type="NCBI Taxonomy" id="410659"/>
    <lineage>
        <taxon>unclassified sequences</taxon>
        <taxon>metagenomes</taxon>
        <taxon>ecological metagenomes</taxon>
    </lineage>
</organism>
<dbReference type="SMART" id="SM00382">
    <property type="entry name" value="AAA"/>
    <property type="match status" value="1"/>
</dbReference>
<reference evidence="5" key="1">
    <citation type="submission" date="2016-10" db="EMBL/GenBank/DDBJ databases">
        <title>Sequence of Gallionella enrichment culture.</title>
        <authorList>
            <person name="Poehlein A."/>
            <person name="Muehling M."/>
            <person name="Daniel R."/>
        </authorList>
    </citation>
    <scope>NUCLEOTIDE SEQUENCE</scope>
</reference>
<protein>
    <submittedName>
        <fullName evidence="5">Arginine transport ATP-binding protein ArtM</fullName>
    </submittedName>
</protein>
<evidence type="ECO:0000313" key="5">
    <source>
        <dbReference type="EMBL" id="OIQ87164.1"/>
    </source>
</evidence>
<dbReference type="InterPro" id="IPR032823">
    <property type="entry name" value="BCA_ABC_TP_C"/>
</dbReference>
<evidence type="ECO:0000259" key="4">
    <source>
        <dbReference type="PROSITE" id="PS50893"/>
    </source>
</evidence>
<feature type="domain" description="ABC transporter" evidence="4">
    <location>
        <begin position="7"/>
        <end position="248"/>
    </location>
</feature>
<keyword evidence="1" id="KW-0813">Transport</keyword>
<dbReference type="EMBL" id="MLJW01000437">
    <property type="protein sequence ID" value="OIQ87164.1"/>
    <property type="molecule type" value="Genomic_DNA"/>
</dbReference>
<name>A0A1J5R574_9ZZZZ</name>
<dbReference type="GO" id="GO:0005524">
    <property type="term" value="F:ATP binding"/>
    <property type="evidence" value="ECO:0007669"/>
    <property type="project" value="UniProtKB-KW"/>
</dbReference>
<evidence type="ECO:0000256" key="2">
    <source>
        <dbReference type="ARBA" id="ARBA00022741"/>
    </source>
</evidence>
<dbReference type="InterPro" id="IPR003439">
    <property type="entry name" value="ABC_transporter-like_ATP-bd"/>
</dbReference>
<evidence type="ECO:0000256" key="3">
    <source>
        <dbReference type="ARBA" id="ARBA00022840"/>
    </source>
</evidence>
<dbReference type="GO" id="GO:0016887">
    <property type="term" value="F:ATP hydrolysis activity"/>
    <property type="evidence" value="ECO:0007669"/>
    <property type="project" value="InterPro"/>
</dbReference>
<dbReference type="GO" id="GO:0005886">
    <property type="term" value="C:plasma membrane"/>
    <property type="evidence" value="ECO:0007669"/>
    <property type="project" value="TreeGrafter"/>
</dbReference>
<evidence type="ECO:0000256" key="1">
    <source>
        <dbReference type="ARBA" id="ARBA00022448"/>
    </source>
</evidence>
<dbReference type="InterPro" id="IPR027417">
    <property type="entry name" value="P-loop_NTPase"/>
</dbReference>
<dbReference type="Pfam" id="PF00005">
    <property type="entry name" value="ABC_tran"/>
    <property type="match status" value="1"/>
</dbReference>
<dbReference type="InterPro" id="IPR003593">
    <property type="entry name" value="AAA+_ATPase"/>
</dbReference>
<dbReference type="InterPro" id="IPR051120">
    <property type="entry name" value="ABC_AA/LPS_Transport"/>
</dbReference>
<keyword evidence="2" id="KW-0547">Nucleotide-binding</keyword>
<sequence length="261" mass="28417">MPNISILRTRGLSKHFSGFSAVQNVDLDIAQGSIHALVGPNGAGKTTCFNLLSKFLQPSSGDIYYLDRNITKMQPADVARLGMVRSFQISATFPHMTLLENVRVGLQRHSGLAHQFWMPVQVLKRLDDAAIGFLDLVGLSAQAGQLAVNLPYGHKRALELATTLAMNPQLLLLDEPTQGLGHEDVEQVTNLIQRVAKGRTVLMVEHNMSVIAKICDRVTVMQRGQVLAEGSYDEVSRNPEVIAAYMGESEGTLSSAARADP</sequence>
<proteinExistence type="predicted"/>
<dbReference type="SUPFAM" id="SSF52540">
    <property type="entry name" value="P-loop containing nucleoside triphosphate hydrolases"/>
    <property type="match status" value="1"/>
</dbReference>
<dbReference type="CDD" id="cd03219">
    <property type="entry name" value="ABC_Mj1267_LivG_branched"/>
    <property type="match status" value="1"/>
</dbReference>
<dbReference type="PANTHER" id="PTHR45772">
    <property type="entry name" value="CONSERVED COMPONENT OF ABC TRANSPORTER FOR NATURAL AMINO ACIDS-RELATED"/>
    <property type="match status" value="1"/>
</dbReference>
<keyword evidence="3 5" id="KW-0067">ATP-binding</keyword>
<dbReference type="Gene3D" id="3.40.50.300">
    <property type="entry name" value="P-loop containing nucleotide triphosphate hydrolases"/>
    <property type="match status" value="1"/>
</dbReference>